<keyword evidence="3" id="KW-1185">Reference proteome</keyword>
<feature type="coiled-coil region" evidence="1">
    <location>
        <begin position="28"/>
        <end position="55"/>
    </location>
</feature>
<evidence type="ECO:0000313" key="3">
    <source>
        <dbReference type="Proteomes" id="UP001221142"/>
    </source>
</evidence>
<gene>
    <name evidence="2" type="ORF">FB45DRAFT_1064513</name>
</gene>
<keyword evidence="1" id="KW-0175">Coiled coil</keyword>
<evidence type="ECO:0000256" key="1">
    <source>
        <dbReference type="SAM" id="Coils"/>
    </source>
</evidence>
<proteinExistence type="predicted"/>
<dbReference type="AlphaFoldDB" id="A0AAD7FF27"/>
<sequence>MSDAQPLHTLDTVLDVLPQVRDAYRTHSEELGRKCRSLEQERDTLQIQVGSLTRAFDEYRVQSSVAMAKVISEKEAISRERDSLAAHLEEALKGTENMYVKLEDIKPKVKMEVKSEESNLNGGIFSDIMIKREYPEDDDIERPTKLRKLSSGAPRAMKMEVVIPKPARRSGSDSRNMVKRLTSPIERESTTPFFAHYAPIFDFESSNGGARRVEAKVPVLTPHYIHLFDLDRLSTARSRLEGPLLGTPHFFQVLWKTEVFQTSTRLAALLSDAKLLEFVPFITRLHNQNEAGLPGLGWPCSEKGTNNALPAWVWGYILRFIILDMILWLKGYKPASGAVRPTGGAPPKPAAPFTNKLHRWEKYLADAAVLGEGNPADATQGYENFRLTALSFISVIEEPSLPPPGLAPDIADAFVPARFSKEGETPGLTQAVLNRHLAVWLLISPLAVLVDDDLSAPKKVSHEQISLAQRAIGTARPLRIAIAERYMHSVLFTLLRDSLSDSRLDVRAAFERTTGAPEHVQPLHVDSFFAAISGKWGLDV</sequence>
<accession>A0AAD7FF27</accession>
<dbReference type="Proteomes" id="UP001221142">
    <property type="component" value="Unassembled WGS sequence"/>
</dbReference>
<reference evidence="2" key="1">
    <citation type="submission" date="2023-03" db="EMBL/GenBank/DDBJ databases">
        <title>Massive genome expansion in bonnet fungi (Mycena s.s.) driven by repeated elements and novel gene families across ecological guilds.</title>
        <authorList>
            <consortium name="Lawrence Berkeley National Laboratory"/>
            <person name="Harder C.B."/>
            <person name="Miyauchi S."/>
            <person name="Viragh M."/>
            <person name="Kuo A."/>
            <person name="Thoen E."/>
            <person name="Andreopoulos B."/>
            <person name="Lu D."/>
            <person name="Skrede I."/>
            <person name="Drula E."/>
            <person name="Henrissat B."/>
            <person name="Morin E."/>
            <person name="Kohler A."/>
            <person name="Barry K."/>
            <person name="LaButti K."/>
            <person name="Morin E."/>
            <person name="Salamov A."/>
            <person name="Lipzen A."/>
            <person name="Mereny Z."/>
            <person name="Hegedus B."/>
            <person name="Baldrian P."/>
            <person name="Stursova M."/>
            <person name="Weitz H."/>
            <person name="Taylor A."/>
            <person name="Grigoriev I.V."/>
            <person name="Nagy L.G."/>
            <person name="Martin F."/>
            <person name="Kauserud H."/>
        </authorList>
    </citation>
    <scope>NUCLEOTIDE SEQUENCE</scope>
    <source>
        <strain evidence="2">9284</strain>
    </source>
</reference>
<dbReference type="EMBL" id="JARKIF010000025">
    <property type="protein sequence ID" value="KAJ7614859.1"/>
    <property type="molecule type" value="Genomic_DNA"/>
</dbReference>
<protein>
    <submittedName>
        <fullName evidence="2">Uncharacterized protein</fullName>
    </submittedName>
</protein>
<name>A0AAD7FF27_9AGAR</name>
<comment type="caution">
    <text evidence="2">The sequence shown here is derived from an EMBL/GenBank/DDBJ whole genome shotgun (WGS) entry which is preliminary data.</text>
</comment>
<organism evidence="2 3">
    <name type="scientific">Roridomyces roridus</name>
    <dbReference type="NCBI Taxonomy" id="1738132"/>
    <lineage>
        <taxon>Eukaryota</taxon>
        <taxon>Fungi</taxon>
        <taxon>Dikarya</taxon>
        <taxon>Basidiomycota</taxon>
        <taxon>Agaricomycotina</taxon>
        <taxon>Agaricomycetes</taxon>
        <taxon>Agaricomycetidae</taxon>
        <taxon>Agaricales</taxon>
        <taxon>Marasmiineae</taxon>
        <taxon>Mycenaceae</taxon>
        <taxon>Roridomyces</taxon>
    </lineage>
</organism>
<evidence type="ECO:0000313" key="2">
    <source>
        <dbReference type="EMBL" id="KAJ7614859.1"/>
    </source>
</evidence>